<name>A0A3B0C449_9BACL</name>
<protein>
    <submittedName>
        <fullName evidence="2">Uncharacterized protein</fullName>
    </submittedName>
</protein>
<dbReference type="Proteomes" id="UP000282311">
    <property type="component" value="Unassembled WGS sequence"/>
</dbReference>
<feature type="transmembrane region" description="Helical" evidence="1">
    <location>
        <begin position="68"/>
        <end position="91"/>
    </location>
</feature>
<reference evidence="2 3" key="1">
    <citation type="journal article" date="2007" name="Int. J. Syst. Evol. Microbiol.">
        <title>Paenibacillus ginsengarvi sp. nov., isolated from soil from ginseng cultivation.</title>
        <authorList>
            <person name="Yoon M.H."/>
            <person name="Ten L.N."/>
            <person name="Im W.T."/>
        </authorList>
    </citation>
    <scope>NUCLEOTIDE SEQUENCE [LARGE SCALE GENOMIC DNA]</scope>
    <source>
        <strain evidence="2 3">KCTC 13059</strain>
    </source>
</reference>
<feature type="transmembrane region" description="Helical" evidence="1">
    <location>
        <begin position="37"/>
        <end position="56"/>
    </location>
</feature>
<keyword evidence="1" id="KW-0812">Transmembrane</keyword>
<organism evidence="2 3">
    <name type="scientific">Paenibacillus ginsengarvi</name>
    <dbReference type="NCBI Taxonomy" id="400777"/>
    <lineage>
        <taxon>Bacteria</taxon>
        <taxon>Bacillati</taxon>
        <taxon>Bacillota</taxon>
        <taxon>Bacilli</taxon>
        <taxon>Bacillales</taxon>
        <taxon>Paenibacillaceae</taxon>
        <taxon>Paenibacillus</taxon>
    </lineage>
</organism>
<dbReference type="AlphaFoldDB" id="A0A3B0C449"/>
<proteinExistence type="predicted"/>
<sequence>MKKMVSLISLLLFIGIGLFSVYSFMFPFEAGQRLQGAWFGLILFVSPIGVVMSWFCRPVGKASKIRTVSIIGHLLLLLFLILYMTLGYVIWGV</sequence>
<keyword evidence="1" id="KW-1133">Transmembrane helix</keyword>
<keyword evidence="3" id="KW-1185">Reference proteome</keyword>
<keyword evidence="1" id="KW-0472">Membrane</keyword>
<evidence type="ECO:0000256" key="1">
    <source>
        <dbReference type="SAM" id="Phobius"/>
    </source>
</evidence>
<accession>A0A3B0C449</accession>
<feature type="transmembrane region" description="Helical" evidence="1">
    <location>
        <begin position="7"/>
        <end position="25"/>
    </location>
</feature>
<gene>
    <name evidence="2" type="ORF">D7M11_21435</name>
</gene>
<comment type="caution">
    <text evidence="2">The sequence shown here is derived from an EMBL/GenBank/DDBJ whole genome shotgun (WGS) entry which is preliminary data.</text>
</comment>
<dbReference type="EMBL" id="RBAH01000016">
    <property type="protein sequence ID" value="RKN79261.1"/>
    <property type="molecule type" value="Genomic_DNA"/>
</dbReference>
<evidence type="ECO:0000313" key="2">
    <source>
        <dbReference type="EMBL" id="RKN79261.1"/>
    </source>
</evidence>
<evidence type="ECO:0000313" key="3">
    <source>
        <dbReference type="Proteomes" id="UP000282311"/>
    </source>
</evidence>